<reference evidence="1 2" key="1">
    <citation type="submission" date="2024-04" db="EMBL/GenBank/DDBJ databases">
        <title>Tritrichomonas musculus Genome.</title>
        <authorList>
            <person name="Alves-Ferreira E."/>
            <person name="Grigg M."/>
            <person name="Lorenzi H."/>
            <person name="Galac M."/>
        </authorList>
    </citation>
    <scope>NUCLEOTIDE SEQUENCE [LARGE SCALE GENOMIC DNA]</scope>
    <source>
        <strain evidence="1 2">EAF2021</strain>
    </source>
</reference>
<name>A0ABR2GZ65_9EUKA</name>
<evidence type="ECO:0000313" key="1">
    <source>
        <dbReference type="EMBL" id="KAK8838535.1"/>
    </source>
</evidence>
<protein>
    <submittedName>
        <fullName evidence="1">Uncharacterized protein</fullName>
    </submittedName>
</protein>
<evidence type="ECO:0000313" key="2">
    <source>
        <dbReference type="Proteomes" id="UP001470230"/>
    </source>
</evidence>
<accession>A0ABR2GZ65</accession>
<keyword evidence="2" id="KW-1185">Reference proteome</keyword>
<proteinExistence type="predicted"/>
<comment type="caution">
    <text evidence="1">The sequence shown here is derived from an EMBL/GenBank/DDBJ whole genome shotgun (WGS) entry which is preliminary data.</text>
</comment>
<dbReference type="EMBL" id="JAPFFF010000055">
    <property type="protein sequence ID" value="KAK8838535.1"/>
    <property type="molecule type" value="Genomic_DNA"/>
</dbReference>
<organism evidence="1 2">
    <name type="scientific">Tritrichomonas musculus</name>
    <dbReference type="NCBI Taxonomy" id="1915356"/>
    <lineage>
        <taxon>Eukaryota</taxon>
        <taxon>Metamonada</taxon>
        <taxon>Parabasalia</taxon>
        <taxon>Tritrichomonadida</taxon>
        <taxon>Tritrichomonadidae</taxon>
        <taxon>Tritrichomonas</taxon>
    </lineage>
</organism>
<gene>
    <name evidence="1" type="ORF">M9Y10_033164</name>
</gene>
<sequence length="205" mass="24516">MHNKNKDYSLLYVKDNQISQFPIAEQTKRLKKRIKMKIVQLGDKYLLIKDLFEQLSIKKDELYLFGKQLEEEYKAIKDGIHLQQQTKRMKDSLYCWYAEFFFFEIYQLNSAILQRLVSYTNDPKVLSSYSKYQLNMISKLQKDSHSKNPKKRSISQKPNIFQEIKANQEIDNFDYSNINTDDSNKQNSNLSPESNIFDFNKFLNF</sequence>
<dbReference type="Proteomes" id="UP001470230">
    <property type="component" value="Unassembled WGS sequence"/>
</dbReference>